<dbReference type="AlphaFoldDB" id="A0A2T2WCY3"/>
<evidence type="ECO:0000256" key="1">
    <source>
        <dbReference type="SAM" id="Phobius"/>
    </source>
</evidence>
<reference evidence="2 3" key="1">
    <citation type="journal article" date="2014" name="BMC Genomics">
        <title>Comparison of environmental and isolate Sulfobacillus genomes reveals diverse carbon, sulfur, nitrogen, and hydrogen metabolisms.</title>
        <authorList>
            <person name="Justice N.B."/>
            <person name="Norman A."/>
            <person name="Brown C.T."/>
            <person name="Singh A."/>
            <person name="Thomas B.C."/>
            <person name="Banfield J.F."/>
        </authorList>
    </citation>
    <scope>NUCLEOTIDE SEQUENCE [LARGE SCALE GENOMIC DNA]</scope>
    <source>
        <strain evidence="2">AMDSBA3</strain>
    </source>
</reference>
<feature type="transmembrane region" description="Helical" evidence="1">
    <location>
        <begin position="47"/>
        <end position="68"/>
    </location>
</feature>
<keyword evidence="1" id="KW-0812">Transmembrane</keyword>
<organism evidence="2 3">
    <name type="scientific">Sulfobacillus acidophilus</name>
    <dbReference type="NCBI Taxonomy" id="53633"/>
    <lineage>
        <taxon>Bacteria</taxon>
        <taxon>Bacillati</taxon>
        <taxon>Bacillota</taxon>
        <taxon>Clostridia</taxon>
        <taxon>Eubacteriales</taxon>
        <taxon>Clostridiales Family XVII. Incertae Sedis</taxon>
        <taxon>Sulfobacillus</taxon>
    </lineage>
</organism>
<gene>
    <name evidence="2" type="ORF">C7B45_16640</name>
</gene>
<proteinExistence type="predicted"/>
<feature type="transmembrane region" description="Helical" evidence="1">
    <location>
        <begin position="12"/>
        <end position="35"/>
    </location>
</feature>
<keyword evidence="1" id="KW-1133">Transmembrane helix</keyword>
<accession>A0A2T2WCY3</accession>
<evidence type="ECO:0008006" key="4">
    <source>
        <dbReference type="Google" id="ProtNLM"/>
    </source>
</evidence>
<dbReference type="EMBL" id="PXYV01000089">
    <property type="protein sequence ID" value="PSR20079.1"/>
    <property type="molecule type" value="Genomic_DNA"/>
</dbReference>
<evidence type="ECO:0000313" key="3">
    <source>
        <dbReference type="Proteomes" id="UP000241848"/>
    </source>
</evidence>
<dbReference type="Proteomes" id="UP000241848">
    <property type="component" value="Unassembled WGS sequence"/>
</dbReference>
<name>A0A2T2WCY3_9FIRM</name>
<comment type="caution">
    <text evidence="2">The sequence shown here is derived from an EMBL/GenBank/DDBJ whole genome shotgun (WGS) entry which is preliminary data.</text>
</comment>
<sequence>MRHTLNRINEWVAVHVTLLFGTMWTTYAFFLYGLLPLLFPGAEVTLLYWSNTVQLWSLPLLMVGTNVLSRASERQARRQYEMVTQITQLTEELHTMMAAQRDMLTALIHLNEAVQSTLQTVAAKTAEIDAEVDALTDREGIGHGT</sequence>
<protein>
    <recommendedName>
        <fullName evidence="4">DUF1003 domain-containing protein</fullName>
    </recommendedName>
</protein>
<keyword evidence="1" id="KW-0472">Membrane</keyword>
<evidence type="ECO:0000313" key="2">
    <source>
        <dbReference type="EMBL" id="PSR20079.1"/>
    </source>
</evidence>